<dbReference type="InterPro" id="IPR011011">
    <property type="entry name" value="Znf_FYVE_PHD"/>
</dbReference>
<evidence type="ECO:0000256" key="3">
    <source>
        <dbReference type="ARBA" id="ARBA00022833"/>
    </source>
</evidence>
<dbReference type="PROSITE" id="PS01359">
    <property type="entry name" value="ZF_PHD_1"/>
    <property type="match status" value="1"/>
</dbReference>
<evidence type="ECO:0000256" key="2">
    <source>
        <dbReference type="ARBA" id="ARBA00022771"/>
    </source>
</evidence>
<dbReference type="AlphaFoldDB" id="A0AAW0UST2"/>
<organism evidence="6 7">
    <name type="scientific">Scylla paramamosain</name>
    <name type="common">Mud crab</name>
    <dbReference type="NCBI Taxonomy" id="85552"/>
    <lineage>
        <taxon>Eukaryota</taxon>
        <taxon>Metazoa</taxon>
        <taxon>Ecdysozoa</taxon>
        <taxon>Arthropoda</taxon>
        <taxon>Crustacea</taxon>
        <taxon>Multicrustacea</taxon>
        <taxon>Malacostraca</taxon>
        <taxon>Eumalacostraca</taxon>
        <taxon>Eucarida</taxon>
        <taxon>Decapoda</taxon>
        <taxon>Pleocyemata</taxon>
        <taxon>Brachyura</taxon>
        <taxon>Eubrachyura</taxon>
        <taxon>Portunoidea</taxon>
        <taxon>Portunidae</taxon>
        <taxon>Portuninae</taxon>
        <taxon>Scylla</taxon>
    </lineage>
</organism>
<keyword evidence="1" id="KW-0479">Metal-binding</keyword>
<feature type="domain" description="PHD-type" evidence="5">
    <location>
        <begin position="3"/>
        <end position="63"/>
    </location>
</feature>
<accession>A0AAW0UST2</accession>
<name>A0AAW0UST2_SCYPA</name>
<proteinExistence type="predicted"/>
<sequence length="137" mass="15681">MASFPCIYCSTEVRPRQQALQCDGCDQWQHRTCDTGITQEDYRHMVRGEIGDQQWYCVQCLPPEITDSLLDVPVAESTVLETESMEVTPIPDISTRPAIPNQCEDVLADEIIEYVPGENILNQHSITYNHVHLRDQF</sequence>
<protein>
    <recommendedName>
        <fullName evidence="5">PHD-type domain-containing protein</fullName>
    </recommendedName>
</protein>
<gene>
    <name evidence="6" type="ORF">O3P69_000380</name>
</gene>
<dbReference type="Pfam" id="PF00628">
    <property type="entry name" value="PHD"/>
    <property type="match status" value="1"/>
</dbReference>
<dbReference type="GO" id="GO:0008270">
    <property type="term" value="F:zinc ion binding"/>
    <property type="evidence" value="ECO:0007669"/>
    <property type="project" value="UniProtKB-KW"/>
</dbReference>
<comment type="caution">
    <text evidence="6">The sequence shown here is derived from an EMBL/GenBank/DDBJ whole genome shotgun (WGS) entry which is preliminary data.</text>
</comment>
<evidence type="ECO:0000313" key="7">
    <source>
        <dbReference type="Proteomes" id="UP001487740"/>
    </source>
</evidence>
<keyword evidence="7" id="KW-1185">Reference proteome</keyword>
<evidence type="ECO:0000259" key="5">
    <source>
        <dbReference type="PROSITE" id="PS50016"/>
    </source>
</evidence>
<keyword evidence="3" id="KW-0862">Zinc</keyword>
<dbReference type="EMBL" id="JARAKH010000006">
    <property type="protein sequence ID" value="KAK8403199.1"/>
    <property type="molecule type" value="Genomic_DNA"/>
</dbReference>
<keyword evidence="2 4" id="KW-0863">Zinc-finger</keyword>
<dbReference type="Gene3D" id="3.30.40.10">
    <property type="entry name" value="Zinc/RING finger domain, C3HC4 (zinc finger)"/>
    <property type="match status" value="1"/>
</dbReference>
<dbReference type="InterPro" id="IPR019786">
    <property type="entry name" value="Zinc_finger_PHD-type_CS"/>
</dbReference>
<dbReference type="SUPFAM" id="SSF57903">
    <property type="entry name" value="FYVE/PHD zinc finger"/>
    <property type="match status" value="1"/>
</dbReference>
<evidence type="ECO:0000256" key="1">
    <source>
        <dbReference type="ARBA" id="ARBA00022723"/>
    </source>
</evidence>
<dbReference type="PROSITE" id="PS50016">
    <property type="entry name" value="ZF_PHD_2"/>
    <property type="match status" value="1"/>
</dbReference>
<evidence type="ECO:0000256" key="4">
    <source>
        <dbReference type="PROSITE-ProRule" id="PRU00146"/>
    </source>
</evidence>
<evidence type="ECO:0000313" key="6">
    <source>
        <dbReference type="EMBL" id="KAK8403199.1"/>
    </source>
</evidence>
<dbReference type="InterPro" id="IPR019787">
    <property type="entry name" value="Znf_PHD-finger"/>
</dbReference>
<reference evidence="6 7" key="1">
    <citation type="submission" date="2023-03" db="EMBL/GenBank/DDBJ databases">
        <title>High-quality genome of Scylla paramamosain provides insights in environmental adaptation.</title>
        <authorList>
            <person name="Zhang L."/>
        </authorList>
    </citation>
    <scope>NUCLEOTIDE SEQUENCE [LARGE SCALE GENOMIC DNA]</scope>
    <source>
        <strain evidence="6">LZ_2023a</strain>
        <tissue evidence="6">Muscle</tissue>
    </source>
</reference>
<dbReference type="Proteomes" id="UP001487740">
    <property type="component" value="Unassembled WGS sequence"/>
</dbReference>
<dbReference type="InterPro" id="IPR013083">
    <property type="entry name" value="Znf_RING/FYVE/PHD"/>
</dbReference>